<keyword evidence="10" id="KW-1185">Reference proteome</keyword>
<dbReference type="PANTHER" id="PTHR43304">
    <property type="entry name" value="PHYTOCHROME-LIKE PROTEIN CPH1"/>
    <property type="match status" value="1"/>
</dbReference>
<organism evidence="9 10">
    <name type="scientific">Compostibacter hankyongensis</name>
    <dbReference type="NCBI Taxonomy" id="1007089"/>
    <lineage>
        <taxon>Bacteria</taxon>
        <taxon>Pseudomonadati</taxon>
        <taxon>Bacteroidota</taxon>
        <taxon>Chitinophagia</taxon>
        <taxon>Chitinophagales</taxon>
        <taxon>Chitinophagaceae</taxon>
        <taxon>Compostibacter</taxon>
    </lineage>
</organism>
<dbReference type="SUPFAM" id="SSF47384">
    <property type="entry name" value="Homodimeric domain of signal transducing histidine kinase"/>
    <property type="match status" value="1"/>
</dbReference>
<dbReference type="InterPro" id="IPR003594">
    <property type="entry name" value="HATPase_dom"/>
</dbReference>
<dbReference type="EMBL" id="BAABFN010000002">
    <property type="protein sequence ID" value="GAA4308146.1"/>
    <property type="molecule type" value="Genomic_DNA"/>
</dbReference>
<dbReference type="InterPro" id="IPR000700">
    <property type="entry name" value="PAS-assoc_C"/>
</dbReference>
<proteinExistence type="predicted"/>
<evidence type="ECO:0000313" key="9">
    <source>
        <dbReference type="EMBL" id="GAA4308146.1"/>
    </source>
</evidence>
<evidence type="ECO:0000259" key="7">
    <source>
        <dbReference type="PROSITE" id="PS50112"/>
    </source>
</evidence>
<dbReference type="NCBIfam" id="TIGR00229">
    <property type="entry name" value="sensory_box"/>
    <property type="match status" value="1"/>
</dbReference>
<dbReference type="SUPFAM" id="SSF55874">
    <property type="entry name" value="ATPase domain of HSP90 chaperone/DNA topoisomerase II/histidine kinase"/>
    <property type="match status" value="1"/>
</dbReference>
<dbReference type="Pfam" id="PF08447">
    <property type="entry name" value="PAS_3"/>
    <property type="match status" value="2"/>
</dbReference>
<evidence type="ECO:0000259" key="6">
    <source>
        <dbReference type="PROSITE" id="PS50109"/>
    </source>
</evidence>
<dbReference type="InterPro" id="IPR005467">
    <property type="entry name" value="His_kinase_dom"/>
</dbReference>
<dbReference type="SMART" id="SM00388">
    <property type="entry name" value="HisKA"/>
    <property type="match status" value="1"/>
</dbReference>
<dbReference type="EC" id="2.7.13.3" evidence="2"/>
<dbReference type="PROSITE" id="PS50109">
    <property type="entry name" value="HIS_KIN"/>
    <property type="match status" value="1"/>
</dbReference>
<dbReference type="InterPro" id="IPR036890">
    <property type="entry name" value="HATPase_C_sf"/>
</dbReference>
<evidence type="ECO:0000256" key="4">
    <source>
        <dbReference type="ARBA" id="ARBA00022679"/>
    </source>
</evidence>
<feature type="domain" description="PAC" evidence="8">
    <location>
        <begin position="70"/>
        <end position="123"/>
    </location>
</feature>
<evidence type="ECO:0000256" key="2">
    <source>
        <dbReference type="ARBA" id="ARBA00012438"/>
    </source>
</evidence>
<accession>A0ABP8FP31</accession>
<evidence type="ECO:0000256" key="3">
    <source>
        <dbReference type="ARBA" id="ARBA00022553"/>
    </source>
</evidence>
<dbReference type="Gene3D" id="1.10.287.130">
    <property type="match status" value="1"/>
</dbReference>
<dbReference type="InterPro" id="IPR000014">
    <property type="entry name" value="PAS"/>
</dbReference>
<dbReference type="InterPro" id="IPR035965">
    <property type="entry name" value="PAS-like_dom_sf"/>
</dbReference>
<feature type="domain" description="PAC" evidence="8">
    <location>
        <begin position="201"/>
        <end position="253"/>
    </location>
</feature>
<dbReference type="Gene3D" id="3.30.565.10">
    <property type="entry name" value="Histidine kinase-like ATPase, C-terminal domain"/>
    <property type="match status" value="1"/>
</dbReference>
<dbReference type="InterPro" id="IPR013655">
    <property type="entry name" value="PAS_fold_3"/>
</dbReference>
<dbReference type="CDD" id="cd00082">
    <property type="entry name" value="HisKA"/>
    <property type="match status" value="1"/>
</dbReference>
<sequence>MFPGIVYIYEVGSQKFRFVNEKIKDFLGYTREEISAWEDDLGNLVFKDDVEVVRKAFEEYASLQQSVNETSFECRFNRKQGDWRYFRTHGKVLHRDEQGKPVSFLMISQDITEQLLSEEEFRKARELALETERMLQYGIFEWDFKRENGSWSPGLYELLEYPAEQRQPSPGYRQYQKHLHAPERRQLDLMVKEALEKRSEFEYEHQVLTEQNQERTVITMGKVIVNEEDDPVKIIGNTRDVTRIREYEKTLKKNLQELNRSNKELEEFAYVASHDLQDPLRKIIIFTERIQAKAGHLLNEEGVMYFSRIMNSASTMRRLIDDLLEFSRVSRRNTEFEPTDLNVVLKSIKNDLELKMEDTHTTLIIRDLPVLEAIPLQMSQLFGNLLGNAIKFRRKDIQPVITVSSAPLSAAEKKKFRLPHNRKFFKLSVKDNGIGFEAAYSTKIFQLFQRMHGKTEYPGSGIGLAICKKIVDYHQGVIFAESDGETGATFIIILPERQEERIPDHL</sequence>
<comment type="caution">
    <text evidence="9">The sequence shown here is derived from an EMBL/GenBank/DDBJ whole genome shotgun (WGS) entry which is preliminary data.</text>
</comment>
<dbReference type="Gene3D" id="3.30.450.20">
    <property type="entry name" value="PAS domain"/>
    <property type="match status" value="2"/>
</dbReference>
<dbReference type="PROSITE" id="PS50113">
    <property type="entry name" value="PAC"/>
    <property type="match status" value="2"/>
</dbReference>
<evidence type="ECO:0000256" key="5">
    <source>
        <dbReference type="ARBA" id="ARBA00022777"/>
    </source>
</evidence>
<dbReference type="InterPro" id="IPR004358">
    <property type="entry name" value="Sig_transdc_His_kin-like_C"/>
</dbReference>
<evidence type="ECO:0000313" key="10">
    <source>
        <dbReference type="Proteomes" id="UP001501207"/>
    </source>
</evidence>
<dbReference type="PROSITE" id="PS50112">
    <property type="entry name" value="PAS"/>
    <property type="match status" value="1"/>
</dbReference>
<reference evidence="10" key="1">
    <citation type="journal article" date="2019" name="Int. J. Syst. Evol. Microbiol.">
        <title>The Global Catalogue of Microorganisms (GCM) 10K type strain sequencing project: providing services to taxonomists for standard genome sequencing and annotation.</title>
        <authorList>
            <consortium name="The Broad Institute Genomics Platform"/>
            <consortium name="The Broad Institute Genome Sequencing Center for Infectious Disease"/>
            <person name="Wu L."/>
            <person name="Ma J."/>
        </authorList>
    </citation>
    <scope>NUCLEOTIDE SEQUENCE [LARGE SCALE GENOMIC DNA]</scope>
    <source>
        <strain evidence="10">JCM 17664</strain>
    </source>
</reference>
<dbReference type="Pfam" id="PF02518">
    <property type="entry name" value="HATPase_c"/>
    <property type="match status" value="1"/>
</dbReference>
<dbReference type="Pfam" id="PF00512">
    <property type="entry name" value="HisKA"/>
    <property type="match status" value="1"/>
</dbReference>
<dbReference type="InterPro" id="IPR001610">
    <property type="entry name" value="PAC"/>
</dbReference>
<protein>
    <recommendedName>
        <fullName evidence="2">histidine kinase</fullName>
        <ecNumber evidence="2">2.7.13.3</ecNumber>
    </recommendedName>
</protein>
<name>A0ABP8FP31_9BACT</name>
<dbReference type="PANTHER" id="PTHR43304:SF1">
    <property type="entry name" value="PAC DOMAIN-CONTAINING PROTEIN"/>
    <property type="match status" value="1"/>
</dbReference>
<dbReference type="CDD" id="cd00130">
    <property type="entry name" value="PAS"/>
    <property type="match status" value="1"/>
</dbReference>
<comment type="catalytic activity">
    <reaction evidence="1">
        <text>ATP + protein L-histidine = ADP + protein N-phospho-L-histidine.</text>
        <dbReference type="EC" id="2.7.13.3"/>
    </reaction>
</comment>
<dbReference type="PRINTS" id="PR00344">
    <property type="entry name" value="BCTRLSENSOR"/>
</dbReference>
<keyword evidence="4" id="KW-0808">Transferase</keyword>
<evidence type="ECO:0000256" key="1">
    <source>
        <dbReference type="ARBA" id="ARBA00000085"/>
    </source>
</evidence>
<keyword evidence="5" id="KW-0418">Kinase</keyword>
<dbReference type="Proteomes" id="UP001501207">
    <property type="component" value="Unassembled WGS sequence"/>
</dbReference>
<evidence type="ECO:0000259" key="8">
    <source>
        <dbReference type="PROSITE" id="PS50113"/>
    </source>
</evidence>
<gene>
    <name evidence="9" type="ORF">GCM10023143_15260</name>
</gene>
<feature type="domain" description="PAS" evidence="7">
    <location>
        <begin position="1"/>
        <end position="70"/>
    </location>
</feature>
<dbReference type="SMART" id="SM00086">
    <property type="entry name" value="PAC"/>
    <property type="match status" value="2"/>
</dbReference>
<dbReference type="InterPro" id="IPR036097">
    <property type="entry name" value="HisK_dim/P_sf"/>
</dbReference>
<dbReference type="InterPro" id="IPR052162">
    <property type="entry name" value="Sensor_kinase/Photoreceptor"/>
</dbReference>
<dbReference type="InterPro" id="IPR003661">
    <property type="entry name" value="HisK_dim/P_dom"/>
</dbReference>
<dbReference type="SUPFAM" id="SSF55785">
    <property type="entry name" value="PYP-like sensor domain (PAS domain)"/>
    <property type="match status" value="2"/>
</dbReference>
<dbReference type="SMART" id="SM00387">
    <property type="entry name" value="HATPase_c"/>
    <property type="match status" value="1"/>
</dbReference>
<keyword evidence="3" id="KW-0597">Phosphoprotein</keyword>
<feature type="domain" description="Histidine kinase" evidence="6">
    <location>
        <begin position="271"/>
        <end position="498"/>
    </location>
</feature>